<dbReference type="CDD" id="cd02850">
    <property type="entry name" value="E_set_Cellulase_N"/>
    <property type="match status" value="1"/>
</dbReference>
<dbReference type="SUPFAM" id="SSF48208">
    <property type="entry name" value="Six-hairpin glycosidases"/>
    <property type="match status" value="1"/>
</dbReference>
<feature type="domain" description="Cellulase Ig-like" evidence="8">
    <location>
        <begin position="29"/>
        <end position="108"/>
    </location>
</feature>
<protein>
    <submittedName>
        <fullName evidence="9">Glycoside hydrolase family 9</fullName>
    </submittedName>
</protein>
<gene>
    <name evidence="9" type="ORF">C7S20_05785</name>
</gene>
<name>A0A2R3ZAZ0_9FLAO</name>
<dbReference type="KEGG" id="grs:C7S20_05785"/>
<dbReference type="GO" id="GO:0008810">
    <property type="term" value="F:cellulase activity"/>
    <property type="evidence" value="ECO:0007669"/>
    <property type="project" value="InterPro"/>
</dbReference>
<accession>A0A2R3ZAZ0</accession>
<dbReference type="GO" id="GO:0000272">
    <property type="term" value="P:polysaccharide catabolic process"/>
    <property type="evidence" value="ECO:0007669"/>
    <property type="project" value="UniProtKB-KW"/>
</dbReference>
<feature type="chain" id="PRO_5015356050" evidence="6">
    <location>
        <begin position="23"/>
        <end position="596"/>
    </location>
</feature>
<evidence type="ECO:0000313" key="10">
    <source>
        <dbReference type="Proteomes" id="UP000241507"/>
    </source>
</evidence>
<keyword evidence="6" id="KW-0732">Signal</keyword>
<dbReference type="Gene3D" id="2.60.40.10">
    <property type="entry name" value="Immunoglobulins"/>
    <property type="match status" value="1"/>
</dbReference>
<dbReference type="Gene3D" id="1.50.10.10">
    <property type="match status" value="1"/>
</dbReference>
<evidence type="ECO:0000256" key="1">
    <source>
        <dbReference type="ARBA" id="ARBA00007072"/>
    </source>
</evidence>
<dbReference type="RefSeq" id="WP_107014109.1">
    <property type="nucleotide sequence ID" value="NZ_CP028136.1"/>
</dbReference>
<keyword evidence="2 9" id="KW-0378">Hydrolase</keyword>
<dbReference type="InterPro" id="IPR014756">
    <property type="entry name" value="Ig_E-set"/>
</dbReference>
<evidence type="ECO:0000259" key="8">
    <source>
        <dbReference type="Pfam" id="PF02927"/>
    </source>
</evidence>
<dbReference type="InterPro" id="IPR013783">
    <property type="entry name" value="Ig-like_fold"/>
</dbReference>
<evidence type="ECO:0000313" key="9">
    <source>
        <dbReference type="EMBL" id="AVR47342.1"/>
    </source>
</evidence>
<dbReference type="OrthoDB" id="9808897at2"/>
<dbReference type="Pfam" id="PF00759">
    <property type="entry name" value="Glyco_hydro_9"/>
    <property type="match status" value="1"/>
</dbReference>
<keyword evidence="3" id="KW-0119">Carbohydrate metabolism</keyword>
<keyword evidence="5" id="KW-0624">Polysaccharide degradation</keyword>
<dbReference type="InterPro" id="IPR008928">
    <property type="entry name" value="6-hairpin_glycosidase_sf"/>
</dbReference>
<evidence type="ECO:0000256" key="5">
    <source>
        <dbReference type="ARBA" id="ARBA00023326"/>
    </source>
</evidence>
<keyword evidence="10" id="KW-1185">Reference proteome</keyword>
<evidence type="ECO:0000259" key="7">
    <source>
        <dbReference type="Pfam" id="PF00759"/>
    </source>
</evidence>
<feature type="signal peptide" evidence="6">
    <location>
        <begin position="1"/>
        <end position="22"/>
    </location>
</feature>
<dbReference type="PANTHER" id="PTHR22298">
    <property type="entry name" value="ENDO-1,4-BETA-GLUCANASE"/>
    <property type="match status" value="1"/>
</dbReference>
<comment type="similarity">
    <text evidence="1">Belongs to the glycosyl hydrolase 9 (cellulase E) family.</text>
</comment>
<feature type="domain" description="Glycoside hydrolase family 9" evidence="7">
    <location>
        <begin position="121"/>
        <end position="590"/>
    </location>
</feature>
<dbReference type="Proteomes" id="UP000241507">
    <property type="component" value="Chromosome"/>
</dbReference>
<dbReference type="SUPFAM" id="SSF81296">
    <property type="entry name" value="E set domains"/>
    <property type="match status" value="1"/>
</dbReference>
<keyword evidence="4" id="KW-0326">Glycosidase</keyword>
<dbReference type="AlphaFoldDB" id="A0A2R3ZAZ0"/>
<proteinExistence type="inferred from homology"/>
<dbReference type="InterPro" id="IPR001701">
    <property type="entry name" value="Glyco_hydro_9"/>
</dbReference>
<evidence type="ECO:0000256" key="2">
    <source>
        <dbReference type="ARBA" id="ARBA00022801"/>
    </source>
</evidence>
<evidence type="ECO:0000256" key="3">
    <source>
        <dbReference type="ARBA" id="ARBA00023277"/>
    </source>
</evidence>
<sequence length="596" mass="68190">MNPCKEFLSVFFLFLGISLAIAQENDSVYIRLNQAGYLSEDSKTGIIFSNSELRDEFSIVSSDDENRIFHGSLKKIEDKGWGNFKYYYKADFSNLKKAGRYVLRYGNHSSSEFGIGRTFSYKNYQEDLLGFMRQQRCGYNPFLDMVCHQRDGRTMYGPMPDSTFIDFTGGWHDAGDQLKYLITSSNATAKMLKAYELLPEKFADEVDALGHPNPNGIPDVLDEAKWGLDWIHKMHSGKNELFHQIADDRDHIGMKLPDKDSADYGWGPNSYRVAYFATGKPQGLREFKSKATGIANLAGRSAAAMAIAARVWKNDLKDSIFSEKCRVAARELYEMGKAQEGYQQGNSYGAPYRYNEDTWADDMEWAAAELYANTGDQKYLEDAKRYAQMANSVSWMGKDQTEHYRYYPFFNIGHFVLYPFVDSDFQKKLAGYYRNGIEACQEKSKSSPFEIGVPFIWCSNNLAVNLISQILLYEKMTGDLKYHSFMLSQRDWLLGKNPWGTSMFMNIPRQSEYPESVHTSVWFMTRKEVPGGLVDGPVYASVYNSLKGIQLKEEDEFANFQNDFVVYHDDFGDYSTNEPTMDGTADAVFMMAFFSE</sequence>
<organism evidence="9 10">
    <name type="scientific">Christiangramia fulva</name>
    <dbReference type="NCBI Taxonomy" id="2126553"/>
    <lineage>
        <taxon>Bacteria</taxon>
        <taxon>Pseudomonadati</taxon>
        <taxon>Bacteroidota</taxon>
        <taxon>Flavobacteriia</taxon>
        <taxon>Flavobacteriales</taxon>
        <taxon>Flavobacteriaceae</taxon>
        <taxon>Christiangramia</taxon>
    </lineage>
</organism>
<dbReference type="Pfam" id="PF02927">
    <property type="entry name" value="CelD_N"/>
    <property type="match status" value="1"/>
</dbReference>
<reference evidence="10" key="1">
    <citation type="submission" date="2018-03" db="EMBL/GenBank/DDBJ databases">
        <title>Gramella fulva sp. nov., isolated from a dry surface of tidal flat.</title>
        <authorList>
            <person name="Hwang S.H."/>
            <person name="Hwang W.M."/>
            <person name="Kang K."/>
            <person name="Ahn T.-Y."/>
        </authorList>
    </citation>
    <scope>NUCLEOTIDE SEQUENCE [LARGE SCALE GENOMIC DNA]</scope>
    <source>
        <strain evidence="10">SH35</strain>
    </source>
</reference>
<evidence type="ECO:0000256" key="6">
    <source>
        <dbReference type="SAM" id="SignalP"/>
    </source>
</evidence>
<dbReference type="EMBL" id="CP028136">
    <property type="protein sequence ID" value="AVR47342.1"/>
    <property type="molecule type" value="Genomic_DNA"/>
</dbReference>
<evidence type="ECO:0000256" key="4">
    <source>
        <dbReference type="ARBA" id="ARBA00023295"/>
    </source>
</evidence>
<dbReference type="InterPro" id="IPR012341">
    <property type="entry name" value="6hp_glycosidase-like_sf"/>
</dbReference>
<dbReference type="InterPro" id="IPR004197">
    <property type="entry name" value="Cellulase_Ig-like"/>
</dbReference>